<proteinExistence type="predicted"/>
<dbReference type="InterPro" id="IPR025159">
    <property type="entry name" value="AbiEi_N"/>
</dbReference>
<accession>A0A376CLQ1</accession>
<dbReference type="Proteomes" id="UP000254467">
    <property type="component" value="Unassembled WGS sequence"/>
</dbReference>
<protein>
    <recommendedName>
        <fullName evidence="1">AbiEi antitoxin N-terminal domain-containing protein</fullName>
    </recommendedName>
</protein>
<dbReference type="STRING" id="35756.GCA_001044155_00321"/>
<evidence type="ECO:0000313" key="2">
    <source>
        <dbReference type="EMBL" id="STC69147.1"/>
    </source>
</evidence>
<evidence type="ECO:0000259" key="1">
    <source>
        <dbReference type="Pfam" id="PF13338"/>
    </source>
</evidence>
<sequence>MIQIDKAEVIEVLVLAASAQWGIISTAQAERESVSRVRLGRLASEGVIERDRQGVYFMPSVGYGPLLSLCSAWVSLDPALYPDERWSQETLPAVVSHESAALVHGIGDLIPAKHFFISQKPKQTTQKDIRIHLRRDITRAEVTLREGLPVTSVVRTVADLADKGIEFDYLATIISDALKKGDVEQSELEEALNAHAASYGFDNGRHLLGKSLALNMDQRQTEDAVATSLGVLPYLSPEVFRSIEEQIPGSIPFAVSAQQSKILESLRGDLFPPPAIWEYLDKTQGAMNEIMRDFASRVNAFANPPAIAAALAVLTGNVDQS</sequence>
<dbReference type="OrthoDB" id="3356078at2"/>
<dbReference type="EMBL" id="UFXQ01000001">
    <property type="protein sequence ID" value="STC69147.1"/>
    <property type="molecule type" value="Genomic_DNA"/>
</dbReference>
<dbReference type="RefSeq" id="WP_018582623.1">
    <property type="nucleotide sequence ID" value="NZ_LDYD01000019.1"/>
</dbReference>
<keyword evidence="3" id="KW-1185">Reference proteome</keyword>
<evidence type="ECO:0000313" key="3">
    <source>
        <dbReference type="Proteomes" id="UP000254467"/>
    </source>
</evidence>
<gene>
    <name evidence="2" type="ORF">NCTC11862_00928</name>
</gene>
<dbReference type="Pfam" id="PF13338">
    <property type="entry name" value="AbiEi_4"/>
    <property type="match status" value="1"/>
</dbReference>
<feature type="domain" description="AbiEi antitoxin N-terminal" evidence="1">
    <location>
        <begin position="14"/>
        <end position="56"/>
    </location>
</feature>
<dbReference type="AlphaFoldDB" id="A0A376CLQ1"/>
<reference evidence="2 3" key="1">
    <citation type="submission" date="2018-06" db="EMBL/GenBank/DDBJ databases">
        <authorList>
            <consortium name="Pathogen Informatics"/>
            <person name="Doyle S."/>
        </authorList>
    </citation>
    <scope>NUCLEOTIDE SEQUENCE [LARGE SCALE GENOMIC DNA]</scope>
    <source>
        <strain evidence="2 3">NCTC11862</strain>
    </source>
</reference>
<organism evidence="2 3">
    <name type="scientific">Corynebacterium pilosum</name>
    <dbReference type="NCBI Taxonomy" id="35756"/>
    <lineage>
        <taxon>Bacteria</taxon>
        <taxon>Bacillati</taxon>
        <taxon>Actinomycetota</taxon>
        <taxon>Actinomycetes</taxon>
        <taxon>Mycobacteriales</taxon>
        <taxon>Corynebacteriaceae</taxon>
        <taxon>Corynebacterium</taxon>
    </lineage>
</organism>
<name>A0A376CLQ1_9CORY</name>